<keyword evidence="3" id="KW-1185">Reference proteome</keyword>
<keyword evidence="2" id="KW-0418">Kinase</keyword>
<keyword evidence="2" id="KW-0808">Transferase</keyword>
<comment type="caution">
    <text evidence="2">The sequence shown here is derived from an EMBL/GenBank/DDBJ whole genome shotgun (WGS) entry which is preliminary data.</text>
</comment>
<dbReference type="EMBL" id="JBBVGT010000001">
    <property type="protein sequence ID" value="MFB5944288.1"/>
    <property type="molecule type" value="Genomic_DNA"/>
</dbReference>
<name>A0ABV5CAB7_9SPHI</name>
<sequence length="273" mass="32340">MKELETIEIAHKAFHTKGSRPLLVTCNDFQDWVCKYDRTALNLFNEVLASKFAATWGINTPEIAFINVKKEHVPPDRFPKIPTHLFDKVCFGSLYLNNSKEIDETIIPMFYDAATRRHLHQKEDFLKIALFDLWLANEDRHHNNYNLLLHTSPEKYTFFYAIDHVQIFNSTFLDYGIAELTEDESLIKTEIAKVLFKDRKELIRTVDNIIENFYLCSDKCRNSLDEILDLVPPSWEINTNEIRERIDNQVFSKEWLKNCEQQFRELIKIFIEN</sequence>
<dbReference type="GO" id="GO:0016301">
    <property type="term" value="F:kinase activity"/>
    <property type="evidence" value="ECO:0007669"/>
    <property type="project" value="UniProtKB-KW"/>
</dbReference>
<keyword evidence="2" id="KW-0378">Hydrolase</keyword>
<evidence type="ECO:0000313" key="2">
    <source>
        <dbReference type="EMBL" id="MFB5944288.1"/>
    </source>
</evidence>
<accession>A0ABV5CAB7</accession>
<evidence type="ECO:0000313" key="3">
    <source>
        <dbReference type="Proteomes" id="UP001580928"/>
    </source>
</evidence>
<dbReference type="InterPro" id="IPR046748">
    <property type="entry name" value="HipA_2"/>
</dbReference>
<dbReference type="Proteomes" id="UP001580928">
    <property type="component" value="Unassembled WGS sequence"/>
</dbReference>
<dbReference type="RefSeq" id="WP_375555872.1">
    <property type="nucleotide sequence ID" value="NZ_JBBVGT010000001.1"/>
</dbReference>
<dbReference type="Pfam" id="PF20613">
    <property type="entry name" value="HipA_2"/>
    <property type="match status" value="1"/>
</dbReference>
<proteinExistence type="predicted"/>
<feature type="domain" description="HipA-like kinase" evidence="1">
    <location>
        <begin position="18"/>
        <end position="258"/>
    </location>
</feature>
<protein>
    <submittedName>
        <fullName evidence="2">HipA family kinase</fullName>
    </submittedName>
</protein>
<evidence type="ECO:0000259" key="1">
    <source>
        <dbReference type="Pfam" id="PF20613"/>
    </source>
</evidence>
<reference evidence="2 3" key="1">
    <citation type="submission" date="2024-04" db="EMBL/GenBank/DDBJ databases">
        <title>Albibacterium profundi sp. nov., isolated from sediment of the Challenger Deep of Mariana Trench.</title>
        <authorList>
            <person name="Wang Y."/>
        </authorList>
    </citation>
    <scope>NUCLEOTIDE SEQUENCE [LARGE SCALE GENOMIC DNA]</scope>
    <source>
        <strain evidence="2 3">RHL897</strain>
    </source>
</reference>
<dbReference type="Gene3D" id="1.10.1070.20">
    <property type="match status" value="1"/>
</dbReference>
<organism evidence="2 3">
    <name type="scientific">Albibacterium profundi</name>
    <dbReference type="NCBI Taxonomy" id="3134906"/>
    <lineage>
        <taxon>Bacteria</taxon>
        <taxon>Pseudomonadati</taxon>
        <taxon>Bacteroidota</taxon>
        <taxon>Sphingobacteriia</taxon>
        <taxon>Sphingobacteriales</taxon>
        <taxon>Sphingobacteriaceae</taxon>
        <taxon>Albibacterium</taxon>
    </lineage>
</organism>
<dbReference type="GO" id="GO:0016787">
    <property type="term" value="F:hydrolase activity"/>
    <property type="evidence" value="ECO:0007669"/>
    <property type="project" value="UniProtKB-KW"/>
</dbReference>
<gene>
    <name evidence="2" type="ORF">WKR92_00440</name>
</gene>